<feature type="domain" description="7TM-DISM receptor extracellular" evidence="5">
    <location>
        <begin position="40"/>
        <end position="171"/>
    </location>
</feature>
<keyword evidence="2" id="KW-0472">Membrane</keyword>
<protein>
    <submittedName>
        <fullName evidence="6">Transposase zinc-ribbon domain-containing protein</fullName>
    </submittedName>
</protein>
<feature type="transmembrane region" description="Helical" evidence="2">
    <location>
        <begin position="214"/>
        <end position="239"/>
    </location>
</feature>
<dbReference type="Pfam" id="PF07696">
    <property type="entry name" value="7TMR-DISMED2"/>
    <property type="match status" value="1"/>
</dbReference>
<feature type="transmembrane region" description="Helical" evidence="2">
    <location>
        <begin position="338"/>
        <end position="359"/>
    </location>
</feature>
<feature type="transmembrane region" description="Helical" evidence="2">
    <location>
        <begin position="185"/>
        <end position="207"/>
    </location>
</feature>
<keyword evidence="1" id="KW-0175">Coiled coil</keyword>
<feature type="domain" description="7TM-DISM receptor extracellular" evidence="4">
    <location>
        <begin position="184"/>
        <end position="388"/>
    </location>
</feature>
<feature type="transmembrane region" description="Helical" evidence="2">
    <location>
        <begin position="365"/>
        <end position="386"/>
    </location>
</feature>
<dbReference type="RefSeq" id="WP_089710794.1">
    <property type="nucleotide sequence ID" value="NZ_FMAR01000004.1"/>
</dbReference>
<evidence type="ECO:0000256" key="1">
    <source>
        <dbReference type="SAM" id="Coils"/>
    </source>
</evidence>
<sequence length="640" mass="75562">MMRRVFLLGWLLLTGYNALRAQQPVSISAGQDQHIFTYGEIQWLEDSLQPKSFAQILALPDTAFRDSHTSTPGNTKPNVYYWYRIKIQHDPGINKQYILEFFDQTIDDLLAFMPDSLGHYHAVQLGDAYPFAQRTFRHKNFELQLDNSYPGAPVYYFRVRSAQTADMIVVLRSMNKFIAYALTEYITFGLFYGMILVFCFYNLIMLIAMRQRQYLWYVLYIISIGFYEMSADGIAYQYIWPHAPLWNQYAYAVPLCCMSVFALSFTRSLLYIKVRAPRLNQFIISVIVIRLLFFAYCYCFNRYWFNYKFIEIIPLALAFGSGIYIYQHGYRAARFFVLGYSFLFAGFMLKFFIMLGYSWLNFGAFSYYSLSCCFILEMFFLSFAIGDKLRLLKKKKEKAQQEIIRQMTVHARLKDSLNQQLEQQVKERTQELEEKTRLIEAQNHELLDKNHLIEAQNHELNDANHLLQLQSREIQRMNTMLEEDNQQLLHNVEKVRRARALSAPVDFEEFSRTYPDNESCFRFLAALKWGNSYHCHKCGHDHYFAGHAPFSRRCSKCNYEESVMANTIFQNTRIPINKAFYMIFLVYTTKGKISSHKLSEMLDIRQSTCWSYQHKVKTIMEERKKELKQADASGWSRLVL</sequence>
<dbReference type="EMBL" id="FMAR01000004">
    <property type="protein sequence ID" value="SCC19000.1"/>
    <property type="molecule type" value="Genomic_DNA"/>
</dbReference>
<keyword evidence="2" id="KW-0812">Transmembrane</keyword>
<keyword evidence="7" id="KW-1185">Reference proteome</keyword>
<dbReference type="OrthoDB" id="9783459at2"/>
<gene>
    <name evidence="6" type="ORF">GA0116948_104146</name>
</gene>
<dbReference type="STRING" id="1335309.GA0116948_104146"/>
<dbReference type="Proteomes" id="UP000242818">
    <property type="component" value="Unassembled WGS sequence"/>
</dbReference>
<feature type="signal peptide" evidence="3">
    <location>
        <begin position="1"/>
        <end position="21"/>
    </location>
</feature>
<keyword evidence="2" id="KW-1133">Transmembrane helix</keyword>
<feature type="transmembrane region" description="Helical" evidence="2">
    <location>
        <begin position="251"/>
        <end position="270"/>
    </location>
</feature>
<evidence type="ECO:0000259" key="5">
    <source>
        <dbReference type="Pfam" id="PF07696"/>
    </source>
</evidence>
<feature type="transmembrane region" description="Helical" evidence="2">
    <location>
        <begin position="309"/>
        <end position="326"/>
    </location>
</feature>
<evidence type="ECO:0000313" key="7">
    <source>
        <dbReference type="Proteomes" id="UP000242818"/>
    </source>
</evidence>
<dbReference type="InterPro" id="IPR011623">
    <property type="entry name" value="7TMR_DISM_rcpt_extracell_dom1"/>
</dbReference>
<dbReference type="AlphaFoldDB" id="A0A1C4CIN5"/>
<evidence type="ECO:0000256" key="3">
    <source>
        <dbReference type="SAM" id="SignalP"/>
    </source>
</evidence>
<dbReference type="Pfam" id="PF07695">
    <property type="entry name" value="7TMR-DISM_7TM"/>
    <property type="match status" value="1"/>
</dbReference>
<accession>A0A1C4CIN5</accession>
<feature type="transmembrane region" description="Helical" evidence="2">
    <location>
        <begin position="282"/>
        <end position="303"/>
    </location>
</feature>
<reference evidence="6 7" key="1">
    <citation type="submission" date="2016-08" db="EMBL/GenBank/DDBJ databases">
        <authorList>
            <person name="Seilhamer J.J."/>
        </authorList>
    </citation>
    <scope>NUCLEOTIDE SEQUENCE [LARGE SCALE GENOMIC DNA]</scope>
    <source>
        <strain evidence="6 7">A37T2</strain>
    </source>
</reference>
<dbReference type="InterPro" id="IPR011622">
    <property type="entry name" value="7TMR_DISM_rcpt_extracell_dom2"/>
</dbReference>
<evidence type="ECO:0000256" key="2">
    <source>
        <dbReference type="SAM" id="Phobius"/>
    </source>
</evidence>
<dbReference type="Gene3D" id="2.60.40.2380">
    <property type="match status" value="1"/>
</dbReference>
<proteinExistence type="predicted"/>
<keyword evidence="3" id="KW-0732">Signal</keyword>
<feature type="coiled-coil region" evidence="1">
    <location>
        <begin position="414"/>
        <end position="498"/>
    </location>
</feature>
<evidence type="ECO:0000313" key="6">
    <source>
        <dbReference type="EMBL" id="SCC19000.1"/>
    </source>
</evidence>
<feature type="chain" id="PRO_5008689923" evidence="3">
    <location>
        <begin position="22"/>
        <end position="640"/>
    </location>
</feature>
<evidence type="ECO:0000259" key="4">
    <source>
        <dbReference type="Pfam" id="PF07695"/>
    </source>
</evidence>
<organism evidence="6 7">
    <name type="scientific">Chitinophaga costaii</name>
    <dbReference type="NCBI Taxonomy" id="1335309"/>
    <lineage>
        <taxon>Bacteria</taxon>
        <taxon>Pseudomonadati</taxon>
        <taxon>Bacteroidota</taxon>
        <taxon>Chitinophagia</taxon>
        <taxon>Chitinophagales</taxon>
        <taxon>Chitinophagaceae</taxon>
        <taxon>Chitinophaga</taxon>
    </lineage>
</organism>
<name>A0A1C4CIN5_9BACT</name>